<gene>
    <name evidence="12" type="ORF">C7B77_16415</name>
</gene>
<dbReference type="FunFam" id="3.40.50.300:FF:000299">
    <property type="entry name" value="ABC transporter ATP-binding protein/permease"/>
    <property type="match status" value="1"/>
</dbReference>
<feature type="transmembrane region" description="Helical" evidence="9">
    <location>
        <begin position="35"/>
        <end position="56"/>
    </location>
</feature>
<dbReference type="PANTHER" id="PTHR24221">
    <property type="entry name" value="ATP-BINDING CASSETTE SUB-FAMILY B"/>
    <property type="match status" value="1"/>
</dbReference>
<dbReference type="EMBL" id="PVWO01000218">
    <property type="protein sequence ID" value="PSB54997.1"/>
    <property type="molecule type" value="Genomic_DNA"/>
</dbReference>
<dbReference type="Pfam" id="PF00005">
    <property type="entry name" value="ABC_tran"/>
    <property type="match status" value="1"/>
</dbReference>
<dbReference type="InterPro" id="IPR036640">
    <property type="entry name" value="ABC1_TM_sf"/>
</dbReference>
<evidence type="ECO:0000256" key="7">
    <source>
        <dbReference type="ARBA" id="ARBA00022989"/>
    </source>
</evidence>
<dbReference type="PROSITE" id="PS00211">
    <property type="entry name" value="ABC_TRANSPORTER_1"/>
    <property type="match status" value="1"/>
</dbReference>
<dbReference type="GO" id="GO:0034040">
    <property type="term" value="F:ATPase-coupled lipid transmembrane transporter activity"/>
    <property type="evidence" value="ECO:0007669"/>
    <property type="project" value="TreeGrafter"/>
</dbReference>
<dbReference type="PROSITE" id="PS50929">
    <property type="entry name" value="ABC_TM1F"/>
    <property type="match status" value="1"/>
</dbReference>
<keyword evidence="3" id="KW-1003">Cell membrane</keyword>
<dbReference type="InterPro" id="IPR017871">
    <property type="entry name" value="ABC_transporter-like_CS"/>
</dbReference>
<dbReference type="InterPro" id="IPR039421">
    <property type="entry name" value="Type_1_exporter"/>
</dbReference>
<dbReference type="InterPro" id="IPR003439">
    <property type="entry name" value="ABC_transporter-like_ATP-bd"/>
</dbReference>
<dbReference type="GO" id="GO:0005886">
    <property type="term" value="C:plasma membrane"/>
    <property type="evidence" value="ECO:0007669"/>
    <property type="project" value="UniProtKB-SubCell"/>
</dbReference>
<evidence type="ECO:0000256" key="9">
    <source>
        <dbReference type="SAM" id="Phobius"/>
    </source>
</evidence>
<evidence type="ECO:0000259" key="11">
    <source>
        <dbReference type="PROSITE" id="PS50929"/>
    </source>
</evidence>
<keyword evidence="6" id="KW-0067">ATP-binding</keyword>
<dbReference type="SUPFAM" id="SSF90123">
    <property type="entry name" value="ABC transporter transmembrane region"/>
    <property type="match status" value="1"/>
</dbReference>
<keyword evidence="8 9" id="KW-0472">Membrane</keyword>
<evidence type="ECO:0000313" key="13">
    <source>
        <dbReference type="Proteomes" id="UP000238937"/>
    </source>
</evidence>
<dbReference type="InterPro" id="IPR003593">
    <property type="entry name" value="AAA+_ATPase"/>
</dbReference>
<keyword evidence="4 9" id="KW-0812">Transmembrane</keyword>
<dbReference type="OrthoDB" id="544620at2"/>
<evidence type="ECO:0000256" key="8">
    <source>
        <dbReference type="ARBA" id="ARBA00023136"/>
    </source>
</evidence>
<dbReference type="SMART" id="SM00382">
    <property type="entry name" value="AAA"/>
    <property type="match status" value="1"/>
</dbReference>
<evidence type="ECO:0000256" key="1">
    <source>
        <dbReference type="ARBA" id="ARBA00004651"/>
    </source>
</evidence>
<keyword evidence="5" id="KW-0547">Nucleotide-binding</keyword>
<accession>A0A2T1GCH8</accession>
<keyword evidence="13" id="KW-1185">Reference proteome</keyword>
<dbReference type="GO" id="GO:0016887">
    <property type="term" value="F:ATP hydrolysis activity"/>
    <property type="evidence" value="ECO:0007669"/>
    <property type="project" value="InterPro"/>
</dbReference>
<comment type="caution">
    <text evidence="12">The sequence shown here is derived from an EMBL/GenBank/DDBJ whole genome shotgun (WGS) entry which is preliminary data.</text>
</comment>
<dbReference type="GO" id="GO:0005524">
    <property type="term" value="F:ATP binding"/>
    <property type="evidence" value="ECO:0007669"/>
    <property type="project" value="UniProtKB-KW"/>
</dbReference>
<dbReference type="PROSITE" id="PS50893">
    <property type="entry name" value="ABC_TRANSPORTER_2"/>
    <property type="match status" value="1"/>
</dbReference>
<evidence type="ECO:0000256" key="2">
    <source>
        <dbReference type="ARBA" id="ARBA00022448"/>
    </source>
</evidence>
<dbReference type="AlphaFoldDB" id="A0A2T1GCH8"/>
<feature type="domain" description="ABC transporter" evidence="10">
    <location>
        <begin position="210"/>
        <end position="442"/>
    </location>
</feature>
<keyword evidence="7 9" id="KW-1133">Transmembrane helix</keyword>
<evidence type="ECO:0000256" key="4">
    <source>
        <dbReference type="ARBA" id="ARBA00022692"/>
    </source>
</evidence>
<comment type="subcellular location">
    <subcellularLocation>
        <location evidence="1">Cell membrane</location>
        <topology evidence="1">Multi-pass membrane protein</topology>
    </subcellularLocation>
</comment>
<evidence type="ECO:0000259" key="10">
    <source>
        <dbReference type="PROSITE" id="PS50893"/>
    </source>
</evidence>
<keyword evidence="2" id="KW-0813">Transport</keyword>
<name>A0A2T1GCH8_9CYAN</name>
<organism evidence="12 13">
    <name type="scientific">Chamaesiphon polymorphus CCALA 037</name>
    <dbReference type="NCBI Taxonomy" id="2107692"/>
    <lineage>
        <taxon>Bacteria</taxon>
        <taxon>Bacillati</taxon>
        <taxon>Cyanobacteriota</taxon>
        <taxon>Cyanophyceae</taxon>
        <taxon>Gomontiellales</taxon>
        <taxon>Chamaesiphonaceae</taxon>
        <taxon>Chamaesiphon</taxon>
    </lineage>
</organism>
<reference evidence="12 13" key="1">
    <citation type="submission" date="2018-03" db="EMBL/GenBank/DDBJ databases">
        <title>The ancient ancestry and fast evolution of plastids.</title>
        <authorList>
            <person name="Moore K.R."/>
            <person name="Magnabosco C."/>
            <person name="Momper L."/>
            <person name="Gold D.A."/>
            <person name="Bosak T."/>
            <person name="Fournier G.P."/>
        </authorList>
    </citation>
    <scope>NUCLEOTIDE SEQUENCE [LARGE SCALE GENOMIC DNA]</scope>
    <source>
        <strain evidence="12 13">CCALA 037</strain>
    </source>
</reference>
<evidence type="ECO:0008006" key="14">
    <source>
        <dbReference type="Google" id="ProtNLM"/>
    </source>
</evidence>
<dbReference type="Gene3D" id="1.20.1560.10">
    <property type="entry name" value="ABC transporter type 1, transmembrane domain"/>
    <property type="match status" value="1"/>
</dbReference>
<dbReference type="InterPro" id="IPR011527">
    <property type="entry name" value="ABC1_TM_dom"/>
</dbReference>
<evidence type="ECO:0000256" key="5">
    <source>
        <dbReference type="ARBA" id="ARBA00022741"/>
    </source>
</evidence>
<proteinExistence type="predicted"/>
<dbReference type="SUPFAM" id="SSF52540">
    <property type="entry name" value="P-loop containing nucleoside triphosphate hydrolases"/>
    <property type="match status" value="1"/>
</dbReference>
<sequence length="445" mass="48024">MQQILSGSVLTSIFAGLFSLLNLGLLVYYNSSLALLAIVIALIYIVITLVSGVLTLRKMRPLSEQEGILLGMMVQMINGVPKLRVAGAEARAFAYWGKEYRQQLHLTLGTQQIEDVLAAINSVLPPLTNVLIFCAATQMLQQQDSNFSLGSFFSFNAAFGSFISGAASLSKTIVDSLGVIPLWERAQPILDAAPEVDRHQRDPGKLSGQLAIESVNFRYQPAGQLILQDVSLHAEPGEFIAIVGPSGSGKSTLLRLLLGFEQPESGRVVYDGRDLAGLDVHSVRRQLGVVLQNGRLNSASIFDNIVGNSLTTLEEAWEAAARAGLAADIQAMPMGMHTVVSEGGANLSGGQRQRLQIARALALKPKILLFDEATSALDNQTQAMVSASLGLLNVTRIAIAHRLSTIRNADRIYVLDRGRIVQSGNFTELAHQQGLFARLIDRQTA</sequence>
<evidence type="ECO:0000313" key="12">
    <source>
        <dbReference type="EMBL" id="PSB54997.1"/>
    </source>
</evidence>
<evidence type="ECO:0000256" key="6">
    <source>
        <dbReference type="ARBA" id="ARBA00022840"/>
    </source>
</evidence>
<feature type="domain" description="ABC transmembrane type-1" evidence="11">
    <location>
        <begin position="1"/>
        <end position="178"/>
    </location>
</feature>
<dbReference type="Gene3D" id="3.40.50.300">
    <property type="entry name" value="P-loop containing nucleotide triphosphate hydrolases"/>
    <property type="match status" value="1"/>
</dbReference>
<protein>
    <recommendedName>
        <fullName evidence="14">NHLP bacteriocin export ABC transporter permease/ATPase subunit</fullName>
    </recommendedName>
</protein>
<dbReference type="PANTHER" id="PTHR24221:SF654">
    <property type="entry name" value="ATP-BINDING CASSETTE SUB-FAMILY B MEMBER 6"/>
    <property type="match status" value="1"/>
</dbReference>
<dbReference type="InterPro" id="IPR027417">
    <property type="entry name" value="P-loop_NTPase"/>
</dbReference>
<evidence type="ECO:0000256" key="3">
    <source>
        <dbReference type="ARBA" id="ARBA00022475"/>
    </source>
</evidence>
<dbReference type="GO" id="GO:0140359">
    <property type="term" value="F:ABC-type transporter activity"/>
    <property type="evidence" value="ECO:0007669"/>
    <property type="project" value="InterPro"/>
</dbReference>
<feature type="transmembrane region" description="Helical" evidence="9">
    <location>
        <begin position="7"/>
        <end position="29"/>
    </location>
</feature>
<dbReference type="Pfam" id="PF00664">
    <property type="entry name" value="ABC_membrane"/>
    <property type="match status" value="1"/>
</dbReference>
<dbReference type="Proteomes" id="UP000238937">
    <property type="component" value="Unassembled WGS sequence"/>
</dbReference>